<dbReference type="STRING" id="1789683.A0A1X7R5W1"/>
<dbReference type="PANTHER" id="PTHR32494:SF5">
    <property type="entry name" value="ALLANTOATE AMIDOHYDROLASE"/>
    <property type="match status" value="1"/>
</dbReference>
<comment type="similarity">
    <text evidence="1">Belongs to the peptidase M20A family.</text>
</comment>
<evidence type="ECO:0000313" key="4">
    <source>
        <dbReference type="Proteomes" id="UP000196158"/>
    </source>
</evidence>
<dbReference type="InterPro" id="IPR010158">
    <property type="entry name" value="Amidase_Cbmase"/>
</dbReference>
<protein>
    <submittedName>
        <fullName evidence="3">Similar to Scheffersomyces stipitis PICST_28429 beta alanine synthase [Scheffersomyces stipitis CBS 6054]</fullName>
    </submittedName>
</protein>
<evidence type="ECO:0000256" key="1">
    <source>
        <dbReference type="ARBA" id="ARBA00006247"/>
    </source>
</evidence>
<dbReference type="NCBIfam" id="TIGR01879">
    <property type="entry name" value="hydantase"/>
    <property type="match status" value="1"/>
</dbReference>
<dbReference type="GO" id="GO:0016813">
    <property type="term" value="F:hydrolase activity, acting on carbon-nitrogen (but not peptide) bonds, in linear amidines"/>
    <property type="evidence" value="ECO:0007669"/>
    <property type="project" value="InterPro"/>
</dbReference>
<dbReference type="InterPro" id="IPR002933">
    <property type="entry name" value="Peptidase_M20"/>
</dbReference>
<accession>A0A1X7R5W1</accession>
<dbReference type="Gene3D" id="3.30.70.360">
    <property type="match status" value="1"/>
</dbReference>
<keyword evidence="4" id="KW-1185">Reference proteome</keyword>
<dbReference type="OrthoDB" id="4676at2759"/>
<keyword evidence="2" id="KW-0378">Hydrolase</keyword>
<dbReference type="PIRSF" id="PIRSF001235">
    <property type="entry name" value="Amidase_carbamoylase"/>
    <property type="match status" value="1"/>
</dbReference>
<dbReference type="SUPFAM" id="SSF53187">
    <property type="entry name" value="Zn-dependent exopeptidases"/>
    <property type="match status" value="1"/>
</dbReference>
<dbReference type="AlphaFoldDB" id="A0A1X7R5W1"/>
<name>A0A1X7R5W1_9SACH</name>
<evidence type="ECO:0000256" key="2">
    <source>
        <dbReference type="ARBA" id="ARBA00022801"/>
    </source>
</evidence>
<dbReference type="CDD" id="cd03884">
    <property type="entry name" value="M20_bAS"/>
    <property type="match status" value="1"/>
</dbReference>
<dbReference type="Gene3D" id="3.40.630.10">
    <property type="entry name" value="Zn peptidases"/>
    <property type="match status" value="1"/>
</dbReference>
<dbReference type="InterPro" id="IPR036264">
    <property type="entry name" value="Bact_exopeptidase_dim_dom"/>
</dbReference>
<gene>
    <name evidence="3" type="ORF">KASA_0M00055G</name>
</gene>
<dbReference type="Proteomes" id="UP000196158">
    <property type="component" value="Unassembled WGS sequence"/>
</dbReference>
<evidence type="ECO:0000313" key="3">
    <source>
        <dbReference type="EMBL" id="SMN20636.1"/>
    </source>
</evidence>
<sequence>MTTSLRTVPNRLSKTIHQTSKWGAKYKWGPQETETGMCRLSLSQEDKNVRDWFVKETKSLGCEVKIDQIGNIFAIYPGQKKGPPTGIGSHLDTQPTGGRYDGVLGVLAGLEVLRTFRDNNYTPQYPVAVVNWTNEEGARFPKSIMASSVWAGVSSLKDIYAIKSITDEKPVTVLEALESISYKGKTQANCNENPLKAHFELHIEQGPILEKETKKIGVVTSAQAYSWIGVNLKGRAQHTGTTPMDMRADPFLTAAKMTMAVNEIAERHLGLGSVAELHISPNVVNVIPKTAEFIIDIRHATDVGLENIENDIKRALENIVSDTEVILEFKRLFHNDAAHFDKSCIDIVQESASMIVGENKTIKMLSGAGHDSCSTTNANVPTAMIFIPSKGGISHNPTEYSSPEEIENGFKVLLNTIITYDARRTM</sequence>
<reference evidence="3 4" key="1">
    <citation type="submission" date="2017-04" db="EMBL/GenBank/DDBJ databases">
        <authorList>
            <person name="Afonso C.L."/>
            <person name="Miller P.J."/>
            <person name="Scott M.A."/>
            <person name="Spackman E."/>
            <person name="Goraichik I."/>
            <person name="Dimitrov K.M."/>
            <person name="Suarez D.L."/>
            <person name="Swayne D.E."/>
        </authorList>
    </citation>
    <scope>NUCLEOTIDE SEQUENCE [LARGE SCALE GENOMIC DNA]</scope>
</reference>
<dbReference type="Pfam" id="PF01546">
    <property type="entry name" value="Peptidase_M20"/>
    <property type="match status" value="1"/>
</dbReference>
<dbReference type="PANTHER" id="PTHR32494">
    <property type="entry name" value="ALLANTOATE DEIMINASE-RELATED"/>
    <property type="match status" value="1"/>
</dbReference>
<dbReference type="EMBL" id="FXLY01000006">
    <property type="protein sequence ID" value="SMN20636.1"/>
    <property type="molecule type" value="Genomic_DNA"/>
</dbReference>
<organism evidence="3 4">
    <name type="scientific">Maudiozyma saulgeensis</name>
    <dbReference type="NCBI Taxonomy" id="1789683"/>
    <lineage>
        <taxon>Eukaryota</taxon>
        <taxon>Fungi</taxon>
        <taxon>Dikarya</taxon>
        <taxon>Ascomycota</taxon>
        <taxon>Saccharomycotina</taxon>
        <taxon>Saccharomycetes</taxon>
        <taxon>Saccharomycetales</taxon>
        <taxon>Saccharomycetaceae</taxon>
        <taxon>Maudiozyma</taxon>
    </lineage>
</organism>
<proteinExistence type="inferred from homology"/>
<dbReference type="SUPFAM" id="SSF55031">
    <property type="entry name" value="Bacterial exopeptidase dimerisation domain"/>
    <property type="match status" value="1"/>
</dbReference>